<dbReference type="Proteomes" id="UP001566132">
    <property type="component" value="Unassembled WGS sequence"/>
</dbReference>
<evidence type="ECO:0000313" key="2">
    <source>
        <dbReference type="Proteomes" id="UP001566132"/>
    </source>
</evidence>
<accession>A0ABD1EEX3</accession>
<proteinExistence type="predicted"/>
<dbReference type="EMBL" id="JBDJPC010000008">
    <property type="protein sequence ID" value="KAL1493184.1"/>
    <property type="molecule type" value="Genomic_DNA"/>
</dbReference>
<sequence>MDFASSVCGIEGLSVGNAAYLLQPKGLHRIGRLSSRMKSLISKRHADWSKPVQNSSRTALTSMALIAFNLKIKYSGFNFQCPMNS</sequence>
<keyword evidence="2" id="KW-1185">Reference proteome</keyword>
<gene>
    <name evidence="1" type="ORF">ABEB36_011289</name>
</gene>
<evidence type="ECO:0000313" key="1">
    <source>
        <dbReference type="EMBL" id="KAL1493184.1"/>
    </source>
</evidence>
<reference evidence="1 2" key="1">
    <citation type="submission" date="2024-05" db="EMBL/GenBank/DDBJ databases">
        <title>Genetic variation in Jamaican populations of the coffee berry borer (Hypothenemus hampei).</title>
        <authorList>
            <person name="Errbii M."/>
            <person name="Myrie A."/>
        </authorList>
    </citation>
    <scope>NUCLEOTIDE SEQUENCE [LARGE SCALE GENOMIC DNA]</scope>
    <source>
        <strain evidence="1">JA-Hopewell-2020-01-JO</strain>
        <tissue evidence="1">Whole body</tissue>
    </source>
</reference>
<protein>
    <submittedName>
        <fullName evidence="1">Uncharacterized protein</fullName>
    </submittedName>
</protein>
<name>A0ABD1EEX3_HYPHA</name>
<organism evidence="1 2">
    <name type="scientific">Hypothenemus hampei</name>
    <name type="common">Coffee berry borer</name>
    <dbReference type="NCBI Taxonomy" id="57062"/>
    <lineage>
        <taxon>Eukaryota</taxon>
        <taxon>Metazoa</taxon>
        <taxon>Ecdysozoa</taxon>
        <taxon>Arthropoda</taxon>
        <taxon>Hexapoda</taxon>
        <taxon>Insecta</taxon>
        <taxon>Pterygota</taxon>
        <taxon>Neoptera</taxon>
        <taxon>Endopterygota</taxon>
        <taxon>Coleoptera</taxon>
        <taxon>Polyphaga</taxon>
        <taxon>Cucujiformia</taxon>
        <taxon>Curculionidae</taxon>
        <taxon>Scolytinae</taxon>
        <taxon>Hypothenemus</taxon>
    </lineage>
</organism>
<dbReference type="AlphaFoldDB" id="A0ABD1EEX3"/>
<comment type="caution">
    <text evidence="1">The sequence shown here is derived from an EMBL/GenBank/DDBJ whole genome shotgun (WGS) entry which is preliminary data.</text>
</comment>